<protein>
    <submittedName>
        <fullName evidence="2">Uncharacterized protein</fullName>
    </submittedName>
</protein>
<feature type="region of interest" description="Disordered" evidence="1">
    <location>
        <begin position="30"/>
        <end position="68"/>
    </location>
</feature>
<dbReference type="KEGG" id="saci:Sinac_3376"/>
<dbReference type="PROSITE" id="PS51257">
    <property type="entry name" value="PROKAR_LIPOPROTEIN"/>
    <property type="match status" value="1"/>
</dbReference>
<reference evidence="2 3" key="1">
    <citation type="submission" date="2012-02" db="EMBL/GenBank/DDBJ databases">
        <title>Complete sequence of chromosome of Singulisphaera acidiphila DSM 18658.</title>
        <authorList>
            <consortium name="US DOE Joint Genome Institute (JGI-PGF)"/>
            <person name="Lucas S."/>
            <person name="Copeland A."/>
            <person name="Lapidus A."/>
            <person name="Glavina del Rio T."/>
            <person name="Dalin E."/>
            <person name="Tice H."/>
            <person name="Bruce D."/>
            <person name="Goodwin L."/>
            <person name="Pitluck S."/>
            <person name="Peters L."/>
            <person name="Ovchinnikova G."/>
            <person name="Chertkov O."/>
            <person name="Kyrpides N."/>
            <person name="Mavromatis K."/>
            <person name="Ivanova N."/>
            <person name="Brettin T."/>
            <person name="Detter J.C."/>
            <person name="Han C."/>
            <person name="Larimer F."/>
            <person name="Land M."/>
            <person name="Hauser L."/>
            <person name="Markowitz V."/>
            <person name="Cheng J.-F."/>
            <person name="Hugenholtz P."/>
            <person name="Woyke T."/>
            <person name="Wu D."/>
            <person name="Tindall B."/>
            <person name="Pomrenke H."/>
            <person name="Brambilla E."/>
            <person name="Klenk H.-P."/>
            <person name="Eisen J.A."/>
        </authorList>
    </citation>
    <scope>NUCLEOTIDE SEQUENCE [LARGE SCALE GENOMIC DNA]</scope>
    <source>
        <strain evidence="3">ATCC BAA-1392 / DSM 18658 / VKM B-2454 / MOB10</strain>
    </source>
</reference>
<sequence>MKRSLSSALILGLLVLPAIGLVGCGHESKVEKTETVAGPGGTTTTSSEVKVKSTGENPPPNSAGQIAK</sequence>
<dbReference type="HOGENOM" id="CLU_2791706_0_0_0"/>
<dbReference type="EMBL" id="CP003364">
    <property type="protein sequence ID" value="AGA27639.1"/>
    <property type="molecule type" value="Genomic_DNA"/>
</dbReference>
<name>L0DE29_SINAD</name>
<dbReference type="RefSeq" id="WP_015246784.1">
    <property type="nucleotide sequence ID" value="NC_019892.1"/>
</dbReference>
<dbReference type="AlphaFoldDB" id="L0DE29"/>
<proteinExistence type="predicted"/>
<evidence type="ECO:0000313" key="3">
    <source>
        <dbReference type="Proteomes" id="UP000010798"/>
    </source>
</evidence>
<keyword evidence="3" id="KW-1185">Reference proteome</keyword>
<accession>L0DE29</accession>
<feature type="compositionally biased region" description="Low complexity" evidence="1">
    <location>
        <begin position="42"/>
        <end position="55"/>
    </location>
</feature>
<organism evidence="2 3">
    <name type="scientific">Singulisphaera acidiphila (strain ATCC BAA-1392 / DSM 18658 / VKM B-2454 / MOB10)</name>
    <dbReference type="NCBI Taxonomy" id="886293"/>
    <lineage>
        <taxon>Bacteria</taxon>
        <taxon>Pseudomonadati</taxon>
        <taxon>Planctomycetota</taxon>
        <taxon>Planctomycetia</taxon>
        <taxon>Isosphaerales</taxon>
        <taxon>Isosphaeraceae</taxon>
        <taxon>Singulisphaera</taxon>
    </lineage>
</organism>
<gene>
    <name evidence="2" type="ordered locus">Sinac_3376</name>
</gene>
<evidence type="ECO:0000256" key="1">
    <source>
        <dbReference type="SAM" id="MobiDB-lite"/>
    </source>
</evidence>
<dbReference type="Proteomes" id="UP000010798">
    <property type="component" value="Chromosome"/>
</dbReference>
<evidence type="ECO:0000313" key="2">
    <source>
        <dbReference type="EMBL" id="AGA27639.1"/>
    </source>
</evidence>